<gene>
    <name evidence="6" type="ORF">BO72DRAFT_227987</name>
</gene>
<dbReference type="VEuPathDB" id="FungiDB:BO72DRAFT_227987"/>
<dbReference type="Gene3D" id="1.25.40.20">
    <property type="entry name" value="Ankyrin repeat-containing domain"/>
    <property type="match status" value="1"/>
</dbReference>
<name>A0A8G1RLQ9_9EURO</name>
<reference evidence="6 7" key="1">
    <citation type="submission" date="2018-02" db="EMBL/GenBank/DDBJ databases">
        <title>The genomes of Aspergillus section Nigri reveals drivers in fungal speciation.</title>
        <authorList>
            <consortium name="DOE Joint Genome Institute"/>
            <person name="Vesth T.C."/>
            <person name="Nybo J."/>
            <person name="Theobald S."/>
            <person name="Brandl J."/>
            <person name="Frisvad J.C."/>
            <person name="Nielsen K.F."/>
            <person name="Lyhne E.K."/>
            <person name="Kogle M.E."/>
            <person name="Kuo A."/>
            <person name="Riley R."/>
            <person name="Clum A."/>
            <person name="Nolan M."/>
            <person name="Lipzen A."/>
            <person name="Salamov A."/>
            <person name="Henrissat B."/>
            <person name="Wiebenga A."/>
            <person name="De vries R.P."/>
            <person name="Grigoriev I.V."/>
            <person name="Mortensen U.H."/>
            <person name="Andersen M.R."/>
            <person name="Baker S.E."/>
        </authorList>
    </citation>
    <scope>NUCLEOTIDE SEQUENCE [LARGE SCALE GENOMIC DNA]</scope>
    <source>
        <strain evidence="6 7">CBS 313.89</strain>
    </source>
</reference>
<proteinExistence type="predicted"/>
<dbReference type="RefSeq" id="XP_040797746.1">
    <property type="nucleotide sequence ID" value="XM_040939830.1"/>
</dbReference>
<accession>A0A8G1RLQ9</accession>
<feature type="region of interest" description="Disordered" evidence="5">
    <location>
        <begin position="1"/>
        <end position="40"/>
    </location>
</feature>
<sequence length="182" mass="20237">MASGTSSTGPQNNRDSAGLGRPPSLPSGKSSASPPKVAQHEATVELQSMKTERSNIKGAIRLGEDIMQIARIGEISVMQKLFDEKKFTADYKDEEGITPLHWAAINNQYAMCKFLLDSGADVDAKGGESVATPAMWAAQRCHYYIATIFYILPRLMEMHSCLCFFYTKKYRWMFPTNKATQV</sequence>
<protein>
    <recommendedName>
        <fullName evidence="1">protein S-acyltransferase</fullName>
        <ecNumber evidence="1">2.3.1.225</ecNumber>
    </recommendedName>
</protein>
<dbReference type="OrthoDB" id="6781668at2759"/>
<dbReference type="PANTHER" id="PTHR24161">
    <property type="entry name" value="ANK_REP_REGION DOMAIN-CONTAINING PROTEIN-RELATED"/>
    <property type="match status" value="1"/>
</dbReference>
<dbReference type="EMBL" id="KZ824676">
    <property type="protein sequence ID" value="RAK73736.1"/>
    <property type="molecule type" value="Genomic_DNA"/>
</dbReference>
<dbReference type="Pfam" id="PF12796">
    <property type="entry name" value="Ank_2"/>
    <property type="match status" value="1"/>
</dbReference>
<dbReference type="InterPro" id="IPR002110">
    <property type="entry name" value="Ankyrin_rpt"/>
</dbReference>
<feature type="repeat" description="ANK" evidence="4">
    <location>
        <begin position="95"/>
        <end position="127"/>
    </location>
</feature>
<evidence type="ECO:0000256" key="1">
    <source>
        <dbReference type="ARBA" id="ARBA00012210"/>
    </source>
</evidence>
<dbReference type="PANTHER" id="PTHR24161:SF85">
    <property type="entry name" value="PALMITOYLTRANSFERASE HIP14"/>
    <property type="match status" value="1"/>
</dbReference>
<evidence type="ECO:0000313" key="7">
    <source>
        <dbReference type="Proteomes" id="UP000249789"/>
    </source>
</evidence>
<keyword evidence="2" id="KW-0677">Repeat</keyword>
<evidence type="ECO:0000313" key="6">
    <source>
        <dbReference type="EMBL" id="RAK73736.1"/>
    </source>
</evidence>
<evidence type="ECO:0000256" key="2">
    <source>
        <dbReference type="ARBA" id="ARBA00022737"/>
    </source>
</evidence>
<dbReference type="Proteomes" id="UP000249789">
    <property type="component" value="Unassembled WGS sequence"/>
</dbReference>
<dbReference type="PROSITE" id="PS50088">
    <property type="entry name" value="ANK_REPEAT"/>
    <property type="match status" value="1"/>
</dbReference>
<dbReference type="AlphaFoldDB" id="A0A8G1RLQ9"/>
<dbReference type="GO" id="GO:0019706">
    <property type="term" value="F:protein-cysteine S-palmitoyltransferase activity"/>
    <property type="evidence" value="ECO:0007669"/>
    <property type="project" value="UniProtKB-EC"/>
</dbReference>
<evidence type="ECO:0000256" key="4">
    <source>
        <dbReference type="PROSITE-ProRule" id="PRU00023"/>
    </source>
</evidence>
<feature type="compositionally biased region" description="Polar residues" evidence="5">
    <location>
        <begin position="1"/>
        <end position="15"/>
    </location>
</feature>
<evidence type="ECO:0000256" key="5">
    <source>
        <dbReference type="SAM" id="MobiDB-lite"/>
    </source>
</evidence>
<dbReference type="EC" id="2.3.1.225" evidence="1"/>
<organism evidence="6 7">
    <name type="scientific">Aspergillus fijiensis CBS 313.89</name>
    <dbReference type="NCBI Taxonomy" id="1448319"/>
    <lineage>
        <taxon>Eukaryota</taxon>
        <taxon>Fungi</taxon>
        <taxon>Dikarya</taxon>
        <taxon>Ascomycota</taxon>
        <taxon>Pezizomycotina</taxon>
        <taxon>Eurotiomycetes</taxon>
        <taxon>Eurotiomycetidae</taxon>
        <taxon>Eurotiales</taxon>
        <taxon>Aspergillaceae</taxon>
        <taxon>Aspergillus</taxon>
    </lineage>
</organism>
<keyword evidence="7" id="KW-1185">Reference proteome</keyword>
<keyword evidence="3 4" id="KW-0040">ANK repeat</keyword>
<dbReference type="InterPro" id="IPR036770">
    <property type="entry name" value="Ankyrin_rpt-contain_sf"/>
</dbReference>
<dbReference type="GeneID" id="63857163"/>
<evidence type="ECO:0000256" key="3">
    <source>
        <dbReference type="ARBA" id="ARBA00023043"/>
    </source>
</evidence>
<dbReference type="SUPFAM" id="SSF48403">
    <property type="entry name" value="Ankyrin repeat"/>
    <property type="match status" value="1"/>
</dbReference>
<dbReference type="PROSITE" id="PS50297">
    <property type="entry name" value="ANK_REP_REGION"/>
    <property type="match status" value="1"/>
</dbReference>
<dbReference type="SMART" id="SM00248">
    <property type="entry name" value="ANK"/>
    <property type="match status" value="1"/>
</dbReference>